<dbReference type="OMA" id="AYQHERP"/>
<evidence type="ECO:0000256" key="4">
    <source>
        <dbReference type="ARBA" id="ARBA00022777"/>
    </source>
</evidence>
<evidence type="ECO:0000313" key="8">
    <source>
        <dbReference type="Proteomes" id="UP000002279"/>
    </source>
</evidence>
<dbReference type="InterPro" id="IPR000719">
    <property type="entry name" value="Prot_kinase_dom"/>
</dbReference>
<evidence type="ECO:0000256" key="5">
    <source>
        <dbReference type="ARBA" id="ARBA00022840"/>
    </source>
</evidence>
<keyword evidence="2" id="KW-0808">Transferase</keyword>
<accession>F6WHC1</accession>
<dbReference type="Bgee" id="ENSOANG00000006423">
    <property type="expression patterns" value="Expressed in heart and 8 other cell types or tissues"/>
</dbReference>
<dbReference type="eggNOG" id="KOG0198">
    <property type="taxonomic scope" value="Eukaryota"/>
</dbReference>
<reference evidence="7" key="2">
    <citation type="submission" date="2025-09" db="UniProtKB">
        <authorList>
            <consortium name="Ensembl"/>
        </authorList>
    </citation>
    <scope>IDENTIFICATION</scope>
    <source>
        <strain evidence="7">Glennie</strain>
    </source>
</reference>
<reference evidence="7" key="1">
    <citation type="submission" date="2025-08" db="UniProtKB">
        <authorList>
            <consortium name="Ensembl"/>
        </authorList>
    </citation>
    <scope>IDENTIFICATION</scope>
    <source>
        <strain evidence="7">Glennie</strain>
    </source>
</reference>
<dbReference type="PANTHER" id="PTHR11584">
    <property type="entry name" value="SERINE/THREONINE PROTEIN KINASE"/>
    <property type="match status" value="1"/>
</dbReference>
<dbReference type="Ensembl" id="ENSOANT00000010259.3">
    <property type="protein sequence ID" value="ENSOANP00000010257.3"/>
    <property type="gene ID" value="ENSOANG00000006423.4"/>
</dbReference>
<evidence type="ECO:0000259" key="6">
    <source>
        <dbReference type="PROSITE" id="PS50011"/>
    </source>
</evidence>
<protein>
    <recommendedName>
        <fullName evidence="6">Protein kinase domain-containing protein</fullName>
    </recommendedName>
</protein>
<organism evidence="7 8">
    <name type="scientific">Ornithorhynchus anatinus</name>
    <name type="common">Duckbill platypus</name>
    <dbReference type="NCBI Taxonomy" id="9258"/>
    <lineage>
        <taxon>Eukaryota</taxon>
        <taxon>Metazoa</taxon>
        <taxon>Chordata</taxon>
        <taxon>Craniata</taxon>
        <taxon>Vertebrata</taxon>
        <taxon>Euteleostomi</taxon>
        <taxon>Mammalia</taxon>
        <taxon>Monotremata</taxon>
        <taxon>Ornithorhynchidae</taxon>
        <taxon>Ornithorhynchus</taxon>
    </lineage>
</organism>
<feature type="domain" description="Protein kinase" evidence="6">
    <location>
        <begin position="1"/>
        <end position="104"/>
    </location>
</feature>
<dbReference type="GO" id="GO:0004674">
    <property type="term" value="F:protein serine/threonine kinase activity"/>
    <property type="evidence" value="ECO:0007669"/>
    <property type="project" value="UniProtKB-KW"/>
</dbReference>
<dbReference type="Proteomes" id="UP000002279">
    <property type="component" value="Unplaced"/>
</dbReference>
<keyword evidence="3" id="KW-0547">Nucleotide-binding</keyword>
<dbReference type="PANTHER" id="PTHR11584:SF369">
    <property type="entry name" value="MITOGEN-ACTIVATED PROTEIN KINASE KINASE KINASE 19-RELATED"/>
    <property type="match status" value="1"/>
</dbReference>
<evidence type="ECO:0000256" key="1">
    <source>
        <dbReference type="ARBA" id="ARBA00022527"/>
    </source>
</evidence>
<dbReference type="InParanoid" id="F6WHC1"/>
<dbReference type="InterPro" id="IPR011009">
    <property type="entry name" value="Kinase-like_dom_sf"/>
</dbReference>
<dbReference type="SUPFAM" id="SSF56112">
    <property type="entry name" value="Protein kinase-like (PK-like)"/>
    <property type="match status" value="1"/>
</dbReference>
<dbReference type="SMART" id="SM00220">
    <property type="entry name" value="S_TKc"/>
    <property type="match status" value="1"/>
</dbReference>
<keyword evidence="1" id="KW-0723">Serine/threonine-protein kinase</keyword>
<keyword evidence="8" id="KW-1185">Reference proteome</keyword>
<sequence length="108" mass="11806">MSGTAMKSVTGTPYWMSPEVISGEGYGRRADVWSVGCTVVEMLTEKPPWAEFEAMAAIFKIATQPTEPQLPPGASAHCRDLLRRIFVEEKRRPTAEALLAHPFVSGGL</sequence>
<dbReference type="Gene3D" id="1.10.510.10">
    <property type="entry name" value="Transferase(Phosphotransferase) domain 1"/>
    <property type="match status" value="1"/>
</dbReference>
<keyword evidence="5" id="KW-0067">ATP-binding</keyword>
<dbReference type="STRING" id="9258.ENSOANP00000010257"/>
<evidence type="ECO:0000313" key="7">
    <source>
        <dbReference type="Ensembl" id="ENSOANP00000010257.3"/>
    </source>
</evidence>
<dbReference type="GO" id="GO:0005524">
    <property type="term" value="F:ATP binding"/>
    <property type="evidence" value="ECO:0007669"/>
    <property type="project" value="UniProtKB-KW"/>
</dbReference>
<dbReference type="HOGENOM" id="CLU_029447_0_0_1"/>
<dbReference type="Pfam" id="PF00069">
    <property type="entry name" value="Pkinase"/>
    <property type="match status" value="1"/>
</dbReference>
<evidence type="ECO:0000256" key="3">
    <source>
        <dbReference type="ARBA" id="ARBA00022741"/>
    </source>
</evidence>
<evidence type="ECO:0000256" key="2">
    <source>
        <dbReference type="ARBA" id="ARBA00022679"/>
    </source>
</evidence>
<dbReference type="GeneTree" id="ENSGT00940000164858"/>
<dbReference type="PROSITE" id="PS50011">
    <property type="entry name" value="PROTEIN_KINASE_DOM"/>
    <property type="match status" value="1"/>
</dbReference>
<proteinExistence type="predicted"/>
<name>F6WHC1_ORNAN</name>
<dbReference type="AlphaFoldDB" id="F6WHC1"/>
<keyword evidence="4" id="KW-0418">Kinase</keyword>